<dbReference type="AlphaFoldDB" id="A0AA39Q1F5"/>
<organism evidence="1 2">
    <name type="scientific">Armillaria luteobubalina</name>
    <dbReference type="NCBI Taxonomy" id="153913"/>
    <lineage>
        <taxon>Eukaryota</taxon>
        <taxon>Fungi</taxon>
        <taxon>Dikarya</taxon>
        <taxon>Basidiomycota</taxon>
        <taxon>Agaricomycotina</taxon>
        <taxon>Agaricomycetes</taxon>
        <taxon>Agaricomycetidae</taxon>
        <taxon>Agaricales</taxon>
        <taxon>Marasmiineae</taxon>
        <taxon>Physalacriaceae</taxon>
        <taxon>Armillaria</taxon>
    </lineage>
</organism>
<keyword evidence="2" id="KW-1185">Reference proteome</keyword>
<dbReference type="EMBL" id="JAUEPU010000020">
    <property type="protein sequence ID" value="KAK0494482.1"/>
    <property type="molecule type" value="Genomic_DNA"/>
</dbReference>
<sequence>MPTTVPTKVPCTMTNASWHSASALRFRPRTIAKHQHQHHGGGRCHRIVGKLVNWIYQAVEPGRQPTVLCSYLSWAFWKDRRNDGDSAIRVKGSVFKNFSSVLAVSSVLASPSMFRDDAVYEMLTIYPTLELELTYWPTPIFVGSRTSVLCTYPLHAAFAVMCERVTAALLSSSTYGIYSGTTGSTVRFYDKVGHIFAKLKFLEGFGRHEHGLKHFLSNYRLFFELQMPNREIRPHTFNSQGNGNGTETLLSVPPALESSAQAAEDHHTDFGSADLGRIKAEGRIQN</sequence>
<evidence type="ECO:0000313" key="1">
    <source>
        <dbReference type="EMBL" id="KAK0494482.1"/>
    </source>
</evidence>
<proteinExistence type="predicted"/>
<dbReference type="Proteomes" id="UP001175228">
    <property type="component" value="Unassembled WGS sequence"/>
</dbReference>
<name>A0AA39Q1F5_9AGAR</name>
<accession>A0AA39Q1F5</accession>
<reference evidence="1" key="1">
    <citation type="submission" date="2023-06" db="EMBL/GenBank/DDBJ databases">
        <authorList>
            <consortium name="Lawrence Berkeley National Laboratory"/>
            <person name="Ahrendt S."/>
            <person name="Sahu N."/>
            <person name="Indic B."/>
            <person name="Wong-Bajracharya J."/>
            <person name="Merenyi Z."/>
            <person name="Ke H.-M."/>
            <person name="Monk M."/>
            <person name="Kocsube S."/>
            <person name="Drula E."/>
            <person name="Lipzen A."/>
            <person name="Balint B."/>
            <person name="Henrissat B."/>
            <person name="Andreopoulos B."/>
            <person name="Martin F.M."/>
            <person name="Harder C.B."/>
            <person name="Rigling D."/>
            <person name="Ford K.L."/>
            <person name="Foster G.D."/>
            <person name="Pangilinan J."/>
            <person name="Papanicolaou A."/>
            <person name="Barry K."/>
            <person name="LaButti K."/>
            <person name="Viragh M."/>
            <person name="Koriabine M."/>
            <person name="Yan M."/>
            <person name="Riley R."/>
            <person name="Champramary S."/>
            <person name="Plett K.L."/>
            <person name="Tsai I.J."/>
            <person name="Slot J."/>
            <person name="Sipos G."/>
            <person name="Plett J."/>
            <person name="Nagy L.G."/>
            <person name="Grigoriev I.V."/>
        </authorList>
    </citation>
    <scope>NUCLEOTIDE SEQUENCE</scope>
    <source>
        <strain evidence="1">HWK02</strain>
    </source>
</reference>
<comment type="caution">
    <text evidence="1">The sequence shown here is derived from an EMBL/GenBank/DDBJ whole genome shotgun (WGS) entry which is preliminary data.</text>
</comment>
<gene>
    <name evidence="1" type="ORF">EDD18DRAFT_1400423</name>
</gene>
<evidence type="ECO:0000313" key="2">
    <source>
        <dbReference type="Proteomes" id="UP001175228"/>
    </source>
</evidence>
<protein>
    <submittedName>
        <fullName evidence="1">Uncharacterized protein</fullName>
    </submittedName>
</protein>